<feature type="domain" description="Helicase ATP-binding" evidence="4">
    <location>
        <begin position="203"/>
        <end position="363"/>
    </location>
</feature>
<evidence type="ECO:0000256" key="3">
    <source>
        <dbReference type="SAM" id="MobiDB-lite"/>
    </source>
</evidence>
<sequence>MSRYEKKQRSRSPGHDSKRREDDRYYGRKYRDTRESHKGSSSRSVQGNRETHELSAENRPGGSNEDSCFSKYKHELNRVFTANPNLVHDVADFWKFVEKFESVKKRLGDNVDESATDSALNSIGVPERYHKSHCLNLKLDLSYGELFARVPDTKSLTKSQLLKFRDVILLYLDFKQKEKFAKLKRLRDTQTNLPVARYREEIIEMIKMEKVVIIAGDTGCGKSTQIPRYLYEAGFQKIACTQPRRIACISLAKRVTFETLSENVSRVGYQIRFEKQKNQETNITFITEGLLLRQLSGESTISTYDVIVLDEVHERHLHGDFLLGIMKCIINQKPDLKLVLMSATINIELFSNYFAKENVKVIEVPGRLYPIQLLYRPITVQDLAYKNDRFNPSPYVQIMQIIDQKYPSMEVYRTIIIQNYKL</sequence>
<dbReference type="GO" id="GO:0005524">
    <property type="term" value="F:ATP binding"/>
    <property type="evidence" value="ECO:0007669"/>
    <property type="project" value="InterPro"/>
</dbReference>
<evidence type="ECO:0000313" key="5">
    <source>
        <dbReference type="EMBL" id="KAL0125437.1"/>
    </source>
</evidence>
<keyword evidence="2" id="KW-0067">ATP-binding</keyword>
<dbReference type="Gene3D" id="3.40.50.300">
    <property type="entry name" value="P-loop containing nucleotide triphosphate hydrolases"/>
    <property type="match status" value="1"/>
</dbReference>
<dbReference type="EMBL" id="JADYXP020000004">
    <property type="protein sequence ID" value="KAL0125437.1"/>
    <property type="molecule type" value="Genomic_DNA"/>
</dbReference>
<accession>A0AAW2GG78</accession>
<comment type="caution">
    <text evidence="5">The sequence shown here is derived from an EMBL/GenBank/DDBJ whole genome shotgun (WGS) entry which is preliminary data.</text>
</comment>
<dbReference type="FunFam" id="3.40.50.300:FF:000725">
    <property type="entry name" value="probable ATP-dependent RNA helicase DHX34"/>
    <property type="match status" value="1"/>
</dbReference>
<name>A0AAW2GG78_9HYME</name>
<organism evidence="5 6">
    <name type="scientific">Cardiocondyla obscurior</name>
    <dbReference type="NCBI Taxonomy" id="286306"/>
    <lineage>
        <taxon>Eukaryota</taxon>
        <taxon>Metazoa</taxon>
        <taxon>Ecdysozoa</taxon>
        <taxon>Arthropoda</taxon>
        <taxon>Hexapoda</taxon>
        <taxon>Insecta</taxon>
        <taxon>Pterygota</taxon>
        <taxon>Neoptera</taxon>
        <taxon>Endopterygota</taxon>
        <taxon>Hymenoptera</taxon>
        <taxon>Apocrita</taxon>
        <taxon>Aculeata</taxon>
        <taxon>Formicoidea</taxon>
        <taxon>Formicidae</taxon>
        <taxon>Myrmicinae</taxon>
        <taxon>Cardiocondyla</taxon>
    </lineage>
</organism>
<gene>
    <name evidence="5" type="ORF">PUN28_004512</name>
</gene>
<dbReference type="PROSITE" id="PS51192">
    <property type="entry name" value="HELICASE_ATP_BIND_1"/>
    <property type="match status" value="1"/>
</dbReference>
<feature type="compositionally biased region" description="Basic and acidic residues" evidence="3">
    <location>
        <begin position="1"/>
        <end position="38"/>
    </location>
</feature>
<evidence type="ECO:0000259" key="4">
    <source>
        <dbReference type="PROSITE" id="PS51192"/>
    </source>
</evidence>
<dbReference type="PANTHER" id="PTHR18934:SF221">
    <property type="entry name" value="ATP-DEPENDENT RNA HELICASE DHX34-RELATED"/>
    <property type="match status" value="1"/>
</dbReference>
<keyword evidence="2" id="KW-0347">Helicase</keyword>
<dbReference type="InterPro" id="IPR014001">
    <property type="entry name" value="Helicase_ATP-bd"/>
</dbReference>
<dbReference type="Proteomes" id="UP001430953">
    <property type="component" value="Unassembled WGS sequence"/>
</dbReference>
<keyword evidence="2" id="KW-0547">Nucleotide-binding</keyword>
<evidence type="ECO:0000313" key="6">
    <source>
        <dbReference type="Proteomes" id="UP001430953"/>
    </source>
</evidence>
<dbReference type="InterPro" id="IPR011545">
    <property type="entry name" value="DEAD/DEAH_box_helicase_dom"/>
</dbReference>
<evidence type="ECO:0000256" key="2">
    <source>
        <dbReference type="ARBA" id="ARBA00022806"/>
    </source>
</evidence>
<reference evidence="5 6" key="1">
    <citation type="submission" date="2023-03" db="EMBL/GenBank/DDBJ databases">
        <title>High recombination rates correlate with genetic variation in Cardiocondyla obscurior ants.</title>
        <authorList>
            <person name="Errbii M."/>
        </authorList>
    </citation>
    <scope>NUCLEOTIDE SEQUENCE [LARGE SCALE GENOMIC DNA]</scope>
    <source>
        <strain evidence="5">Alpha-2009</strain>
        <tissue evidence="5">Whole body</tissue>
    </source>
</reference>
<keyword evidence="1" id="KW-0378">Hydrolase</keyword>
<dbReference type="GO" id="GO:0016787">
    <property type="term" value="F:hydrolase activity"/>
    <property type="evidence" value="ECO:0007669"/>
    <property type="project" value="UniProtKB-KW"/>
</dbReference>
<feature type="region of interest" description="Disordered" evidence="3">
    <location>
        <begin position="1"/>
        <end position="66"/>
    </location>
</feature>
<protein>
    <recommendedName>
        <fullName evidence="4">Helicase ATP-binding domain-containing protein</fullName>
    </recommendedName>
</protein>
<keyword evidence="6" id="KW-1185">Reference proteome</keyword>
<dbReference type="GO" id="GO:0004386">
    <property type="term" value="F:helicase activity"/>
    <property type="evidence" value="ECO:0007669"/>
    <property type="project" value="UniProtKB-KW"/>
</dbReference>
<dbReference type="SMART" id="SM00487">
    <property type="entry name" value="DEXDc"/>
    <property type="match status" value="1"/>
</dbReference>
<feature type="compositionally biased region" description="Polar residues" evidence="3">
    <location>
        <begin position="39"/>
        <end position="48"/>
    </location>
</feature>
<dbReference type="PANTHER" id="PTHR18934">
    <property type="entry name" value="ATP-DEPENDENT RNA HELICASE"/>
    <property type="match status" value="1"/>
</dbReference>
<dbReference type="AlphaFoldDB" id="A0AAW2GG78"/>
<proteinExistence type="predicted"/>
<dbReference type="GO" id="GO:0003723">
    <property type="term" value="F:RNA binding"/>
    <property type="evidence" value="ECO:0007669"/>
    <property type="project" value="TreeGrafter"/>
</dbReference>
<evidence type="ECO:0000256" key="1">
    <source>
        <dbReference type="ARBA" id="ARBA00022801"/>
    </source>
</evidence>
<dbReference type="Pfam" id="PF00270">
    <property type="entry name" value="DEAD"/>
    <property type="match status" value="1"/>
</dbReference>
<dbReference type="SUPFAM" id="SSF52540">
    <property type="entry name" value="P-loop containing nucleoside triphosphate hydrolases"/>
    <property type="match status" value="1"/>
</dbReference>
<dbReference type="InterPro" id="IPR027417">
    <property type="entry name" value="P-loop_NTPase"/>
</dbReference>